<dbReference type="GO" id="GO:0003676">
    <property type="term" value="F:nucleic acid binding"/>
    <property type="evidence" value="ECO:0007669"/>
    <property type="project" value="InterPro"/>
</dbReference>
<sequence length="255" mass="29245">MAVDDHVDIILPLEREGKSLQFILKEVQKKCYSVNSSVPIAVIKARLKSLHGIEVSDSQLRELRKKLGYSRTTTKYCQMISEGNKLKRLEFCLNMLEQQELFADCIFTDESTFELNSSSKFCYVRPGCYTARLRSRPKHPAKIHIWGGISMRGATKLAILPGSMRINSGIYCNILENCYLEFSCNTYHGFARLVHDNAPAHKSAYTLKKLDEWGVKTLEWPPESPDLNPVELIWGNMKTSIRLVLLFYMMKIMLV</sequence>
<dbReference type="PANTHER" id="PTHR23022:SF134">
    <property type="entry name" value="TRANSPOSABLE ELEMENT TC1 TRANSPOSASE"/>
    <property type="match status" value="1"/>
</dbReference>
<dbReference type="AlphaFoldDB" id="A0A0C2FNV9"/>
<organism evidence="2 3">
    <name type="scientific">Ancylostoma duodenale</name>
    <dbReference type="NCBI Taxonomy" id="51022"/>
    <lineage>
        <taxon>Eukaryota</taxon>
        <taxon>Metazoa</taxon>
        <taxon>Ecdysozoa</taxon>
        <taxon>Nematoda</taxon>
        <taxon>Chromadorea</taxon>
        <taxon>Rhabditida</taxon>
        <taxon>Rhabditina</taxon>
        <taxon>Rhabditomorpha</taxon>
        <taxon>Strongyloidea</taxon>
        <taxon>Ancylostomatidae</taxon>
        <taxon>Ancylostomatinae</taxon>
        <taxon>Ancylostoma</taxon>
    </lineage>
</organism>
<reference evidence="2 3" key="1">
    <citation type="submission" date="2013-12" db="EMBL/GenBank/DDBJ databases">
        <title>Draft genome of the parsitic nematode Ancylostoma duodenale.</title>
        <authorList>
            <person name="Mitreva M."/>
        </authorList>
    </citation>
    <scope>NUCLEOTIDE SEQUENCE [LARGE SCALE GENOMIC DNA]</scope>
    <source>
        <strain evidence="2 3">Zhejiang</strain>
    </source>
</reference>
<evidence type="ECO:0000259" key="1">
    <source>
        <dbReference type="Pfam" id="PF13358"/>
    </source>
</evidence>
<dbReference type="Pfam" id="PF13358">
    <property type="entry name" value="DDE_3"/>
    <property type="match status" value="1"/>
</dbReference>
<dbReference type="InterPro" id="IPR038717">
    <property type="entry name" value="Tc1-like_DDE_dom"/>
</dbReference>
<feature type="domain" description="Tc1-like transposase DDE" evidence="1">
    <location>
        <begin position="105"/>
        <end position="242"/>
    </location>
</feature>
<name>A0A0C2FNV9_9BILA</name>
<dbReference type="OrthoDB" id="5860893at2759"/>
<dbReference type="EMBL" id="KN750193">
    <property type="protein sequence ID" value="KIH50285.1"/>
    <property type="molecule type" value="Genomic_DNA"/>
</dbReference>
<accession>A0A0C2FNV9</accession>
<evidence type="ECO:0000313" key="2">
    <source>
        <dbReference type="EMBL" id="KIH50285.1"/>
    </source>
</evidence>
<evidence type="ECO:0000313" key="3">
    <source>
        <dbReference type="Proteomes" id="UP000054047"/>
    </source>
</evidence>
<dbReference type="Gene3D" id="3.30.420.10">
    <property type="entry name" value="Ribonuclease H-like superfamily/Ribonuclease H"/>
    <property type="match status" value="1"/>
</dbReference>
<dbReference type="InterPro" id="IPR036397">
    <property type="entry name" value="RNaseH_sf"/>
</dbReference>
<dbReference type="Proteomes" id="UP000054047">
    <property type="component" value="Unassembled WGS sequence"/>
</dbReference>
<proteinExistence type="predicted"/>
<dbReference type="PANTHER" id="PTHR23022">
    <property type="entry name" value="TRANSPOSABLE ELEMENT-RELATED"/>
    <property type="match status" value="1"/>
</dbReference>
<gene>
    <name evidence="2" type="ORF">ANCDUO_19637</name>
</gene>
<keyword evidence="3" id="KW-1185">Reference proteome</keyword>
<dbReference type="InterPro" id="IPR052338">
    <property type="entry name" value="Transposase_5"/>
</dbReference>
<protein>
    <recommendedName>
        <fullName evidence="1">Tc1-like transposase DDE domain-containing protein</fullName>
    </recommendedName>
</protein>